<dbReference type="Proteomes" id="UP001187315">
    <property type="component" value="Unassembled WGS sequence"/>
</dbReference>
<proteinExistence type="predicted"/>
<accession>A0AA88NPR3</accession>
<gene>
    <name evidence="1" type="ORF">Q7C36_003307</name>
</gene>
<name>A0AA88NPR3_TACVA</name>
<keyword evidence="2" id="KW-1185">Reference proteome</keyword>
<comment type="caution">
    <text evidence="1">The sequence shown here is derived from an EMBL/GenBank/DDBJ whole genome shotgun (WGS) entry which is preliminary data.</text>
</comment>
<dbReference type="AlphaFoldDB" id="A0AA88NPR3"/>
<evidence type="ECO:0000313" key="1">
    <source>
        <dbReference type="EMBL" id="KAK2864153.1"/>
    </source>
</evidence>
<organism evidence="1 2">
    <name type="scientific">Tachysurus vachellii</name>
    <name type="common">Darkbarbel catfish</name>
    <name type="synonym">Pelteobagrus vachellii</name>
    <dbReference type="NCBI Taxonomy" id="175792"/>
    <lineage>
        <taxon>Eukaryota</taxon>
        <taxon>Metazoa</taxon>
        <taxon>Chordata</taxon>
        <taxon>Craniata</taxon>
        <taxon>Vertebrata</taxon>
        <taxon>Euteleostomi</taxon>
        <taxon>Actinopterygii</taxon>
        <taxon>Neopterygii</taxon>
        <taxon>Teleostei</taxon>
        <taxon>Ostariophysi</taxon>
        <taxon>Siluriformes</taxon>
        <taxon>Bagridae</taxon>
        <taxon>Tachysurus</taxon>
    </lineage>
</organism>
<dbReference type="GO" id="GO:0030154">
    <property type="term" value="P:cell differentiation"/>
    <property type="evidence" value="ECO:0007669"/>
    <property type="project" value="TreeGrafter"/>
</dbReference>
<dbReference type="PANTHER" id="PTHR23039:SF3">
    <property type="entry name" value="NHS-LIKE PROTEIN 1"/>
    <property type="match status" value="1"/>
</dbReference>
<protein>
    <submittedName>
        <fullName evidence="1">Uncharacterized protein</fullName>
    </submittedName>
</protein>
<reference evidence="1" key="1">
    <citation type="submission" date="2023-08" db="EMBL/GenBank/DDBJ databases">
        <title>Pelteobagrus vachellii genome.</title>
        <authorList>
            <person name="Liu H."/>
        </authorList>
    </citation>
    <scope>NUCLEOTIDE SEQUENCE</scope>
    <source>
        <strain evidence="1">PRFRI_2022a</strain>
        <tissue evidence="1">Muscle</tissue>
    </source>
</reference>
<dbReference type="Gene3D" id="1.20.5.340">
    <property type="match status" value="1"/>
</dbReference>
<sequence>MPFYERTVEPRRLCRLEVKDGGHGTKLFGSLDDVSSRALALLLRQLSDVSRHASDIFRGVELQAALVSQRSARIQQRLDSLHTTVHQLNPKQVKVRAN</sequence>
<dbReference type="PANTHER" id="PTHR23039">
    <property type="entry name" value="NANCE-HORAN SYNDROME PROTEIN"/>
    <property type="match status" value="1"/>
</dbReference>
<evidence type="ECO:0000313" key="2">
    <source>
        <dbReference type="Proteomes" id="UP001187315"/>
    </source>
</evidence>
<dbReference type="EMBL" id="JAVHJS010000003">
    <property type="protein sequence ID" value="KAK2864153.1"/>
    <property type="molecule type" value="Genomic_DNA"/>
</dbReference>